<name>A0A6A6HX34_9PLEO</name>
<gene>
    <name evidence="2" type="ORF">BU26DRAFT_524195</name>
</gene>
<dbReference type="GeneID" id="54583556"/>
<evidence type="ECO:0000313" key="3">
    <source>
        <dbReference type="Proteomes" id="UP000800094"/>
    </source>
</evidence>
<reference evidence="2" key="1">
    <citation type="journal article" date="2020" name="Stud. Mycol.">
        <title>101 Dothideomycetes genomes: a test case for predicting lifestyles and emergence of pathogens.</title>
        <authorList>
            <person name="Haridas S."/>
            <person name="Albert R."/>
            <person name="Binder M."/>
            <person name="Bloem J."/>
            <person name="Labutti K."/>
            <person name="Salamov A."/>
            <person name="Andreopoulos B."/>
            <person name="Baker S."/>
            <person name="Barry K."/>
            <person name="Bills G."/>
            <person name="Bluhm B."/>
            <person name="Cannon C."/>
            <person name="Castanera R."/>
            <person name="Culley D."/>
            <person name="Daum C."/>
            <person name="Ezra D."/>
            <person name="Gonzalez J."/>
            <person name="Henrissat B."/>
            <person name="Kuo A."/>
            <person name="Liang C."/>
            <person name="Lipzen A."/>
            <person name="Lutzoni F."/>
            <person name="Magnuson J."/>
            <person name="Mondo S."/>
            <person name="Nolan M."/>
            <person name="Ohm R."/>
            <person name="Pangilinan J."/>
            <person name="Park H.-J."/>
            <person name="Ramirez L."/>
            <person name="Alfaro M."/>
            <person name="Sun H."/>
            <person name="Tritt A."/>
            <person name="Yoshinaga Y."/>
            <person name="Zwiers L.-H."/>
            <person name="Turgeon B."/>
            <person name="Goodwin S."/>
            <person name="Spatafora J."/>
            <person name="Crous P."/>
            <person name="Grigoriev I."/>
        </authorList>
    </citation>
    <scope>NUCLEOTIDE SEQUENCE</scope>
    <source>
        <strain evidence="2">CBS 122368</strain>
    </source>
</reference>
<feature type="compositionally biased region" description="Polar residues" evidence="1">
    <location>
        <begin position="45"/>
        <end position="56"/>
    </location>
</feature>
<accession>A0A6A6HX34</accession>
<protein>
    <submittedName>
        <fullName evidence="2">Uncharacterized protein</fullName>
    </submittedName>
</protein>
<dbReference type="AlphaFoldDB" id="A0A6A6HX34"/>
<dbReference type="Proteomes" id="UP000800094">
    <property type="component" value="Unassembled WGS sequence"/>
</dbReference>
<organism evidence="2 3">
    <name type="scientific">Trematosphaeria pertusa</name>
    <dbReference type="NCBI Taxonomy" id="390896"/>
    <lineage>
        <taxon>Eukaryota</taxon>
        <taxon>Fungi</taxon>
        <taxon>Dikarya</taxon>
        <taxon>Ascomycota</taxon>
        <taxon>Pezizomycotina</taxon>
        <taxon>Dothideomycetes</taxon>
        <taxon>Pleosporomycetidae</taxon>
        <taxon>Pleosporales</taxon>
        <taxon>Massarineae</taxon>
        <taxon>Trematosphaeriaceae</taxon>
        <taxon>Trematosphaeria</taxon>
    </lineage>
</organism>
<keyword evidence="3" id="KW-1185">Reference proteome</keyword>
<dbReference type="EMBL" id="ML987207">
    <property type="protein sequence ID" value="KAF2242597.1"/>
    <property type="molecule type" value="Genomic_DNA"/>
</dbReference>
<dbReference type="RefSeq" id="XP_033677601.1">
    <property type="nucleotide sequence ID" value="XM_033830226.1"/>
</dbReference>
<evidence type="ECO:0000256" key="1">
    <source>
        <dbReference type="SAM" id="MobiDB-lite"/>
    </source>
</evidence>
<proteinExistence type="predicted"/>
<sequence>MANEDLIAARNVQASEIELYMRLLDDICLERLSQLAEAEDRARSASYNATPHQAGSTGEALNRPTQPSMLGRQFGSALQGNPPQQNQAPANDDNVNCVLCSGCANCRDCVSCSNCLRCKDCVNCSNCVDCTDCVNCSDCVGCSNLVNRSGARNEHG</sequence>
<evidence type="ECO:0000313" key="2">
    <source>
        <dbReference type="EMBL" id="KAF2242597.1"/>
    </source>
</evidence>
<dbReference type="OrthoDB" id="5420706at2759"/>
<feature type="region of interest" description="Disordered" evidence="1">
    <location>
        <begin position="43"/>
        <end position="87"/>
    </location>
</feature>